<dbReference type="RefSeq" id="XP_052943028.1">
    <property type="nucleotide sequence ID" value="XM_053090499.1"/>
</dbReference>
<dbReference type="SUPFAM" id="SSF54686">
    <property type="entry name" value="Ribosomal protein L16p/L10e"/>
    <property type="match status" value="1"/>
</dbReference>
<dbReference type="GeneID" id="77729704"/>
<reference evidence="5" key="1">
    <citation type="journal article" date="2022" name="G3 (Bethesda)">
        <title>High quality genome of the basidiomycete yeast Dioszegia hungarica PDD-24b-2 isolated from cloud water.</title>
        <authorList>
            <person name="Jarrige D."/>
            <person name="Haridas S."/>
            <person name="Bleykasten-Grosshans C."/>
            <person name="Joly M."/>
            <person name="Nadalig T."/>
            <person name="Sancelme M."/>
            <person name="Vuilleumier S."/>
            <person name="Grigoriev I.V."/>
            <person name="Amato P."/>
            <person name="Bringel F."/>
        </authorList>
    </citation>
    <scope>NUCLEOTIDE SEQUENCE</scope>
    <source>
        <strain evidence="5">PDD-24b-2</strain>
    </source>
</reference>
<dbReference type="NCBIfam" id="TIGR01164">
    <property type="entry name" value="rplP_bact"/>
    <property type="match status" value="1"/>
</dbReference>
<evidence type="ECO:0000313" key="5">
    <source>
        <dbReference type="EMBL" id="KAI9633251.1"/>
    </source>
</evidence>
<dbReference type="InterPro" id="IPR020798">
    <property type="entry name" value="Ribosomal_uL16_CS"/>
</dbReference>
<gene>
    <name evidence="5" type="ORF">MKK02DRAFT_39230</name>
</gene>
<dbReference type="GO" id="GO:0019843">
    <property type="term" value="F:rRNA binding"/>
    <property type="evidence" value="ECO:0007669"/>
    <property type="project" value="InterPro"/>
</dbReference>
<evidence type="ECO:0000313" key="6">
    <source>
        <dbReference type="Proteomes" id="UP001164286"/>
    </source>
</evidence>
<dbReference type="PROSITE" id="PS00701">
    <property type="entry name" value="RIBOSOMAL_L16_2"/>
    <property type="match status" value="1"/>
</dbReference>
<dbReference type="AlphaFoldDB" id="A0AA38H5E1"/>
<dbReference type="Proteomes" id="UP001164286">
    <property type="component" value="Unassembled WGS sequence"/>
</dbReference>
<comment type="similarity">
    <text evidence="1 4">Belongs to the universal ribosomal protein uL16 family.</text>
</comment>
<keyword evidence="3 4" id="KW-0687">Ribonucleoprotein</keyword>
<dbReference type="GO" id="GO:0003735">
    <property type="term" value="F:structural constituent of ribosome"/>
    <property type="evidence" value="ECO:0007669"/>
    <property type="project" value="InterPro"/>
</dbReference>
<dbReference type="PANTHER" id="PTHR12220">
    <property type="entry name" value="50S/60S RIBOSOMAL PROTEIN L16"/>
    <property type="match status" value="1"/>
</dbReference>
<dbReference type="Pfam" id="PF00252">
    <property type="entry name" value="Ribosomal_L16"/>
    <property type="match status" value="1"/>
</dbReference>
<evidence type="ECO:0000256" key="2">
    <source>
        <dbReference type="ARBA" id="ARBA00022980"/>
    </source>
</evidence>
<dbReference type="EMBL" id="JAKWFO010000011">
    <property type="protein sequence ID" value="KAI9633251.1"/>
    <property type="molecule type" value="Genomic_DNA"/>
</dbReference>
<protein>
    <submittedName>
        <fullName evidence="5">Mitochondrial 54S ribosomal protein YmL47</fullName>
    </submittedName>
</protein>
<dbReference type="CDD" id="cd01433">
    <property type="entry name" value="Ribosomal_L16_L10e"/>
    <property type="match status" value="1"/>
</dbReference>
<accession>A0AA38H5E1</accession>
<evidence type="ECO:0000256" key="3">
    <source>
        <dbReference type="ARBA" id="ARBA00023274"/>
    </source>
</evidence>
<name>A0AA38H5E1_9TREE</name>
<dbReference type="InterPro" id="IPR036920">
    <property type="entry name" value="Ribosomal_uL16_sf"/>
</dbReference>
<comment type="caution">
    <text evidence="5">The sequence shown here is derived from an EMBL/GenBank/DDBJ whole genome shotgun (WGS) entry which is preliminary data.</text>
</comment>
<keyword evidence="2 4" id="KW-0689">Ribosomal protein</keyword>
<sequence length="268" mass="28208">MFTALKSPLGAILRPSSFASSSRVTLAAFAQPIESTPWAGAGQVRCKSVLAPRRMKYKKAQKGRVGIPTGGSLKGSTLEHAPFGLRLLTPARLTAAQLTSAQVAIKRRIKPVKGAECFLRVFPDVAVCVKGNETRMGKGKGSFEYWACRVPVGRVVFEVGGGGIREEIARQALRLAQVKLPAQSEFITRSSPARLGTLTSPSLGRPPAALPAPAHLAAMDAADEGKAPGLVMAQEERRVQGLGRVEDVLRGMEGLSLGSSETRAGGAA</sequence>
<organism evidence="5 6">
    <name type="scientific">Dioszegia hungarica</name>
    <dbReference type="NCBI Taxonomy" id="4972"/>
    <lineage>
        <taxon>Eukaryota</taxon>
        <taxon>Fungi</taxon>
        <taxon>Dikarya</taxon>
        <taxon>Basidiomycota</taxon>
        <taxon>Agaricomycotina</taxon>
        <taxon>Tremellomycetes</taxon>
        <taxon>Tremellales</taxon>
        <taxon>Bulleribasidiaceae</taxon>
        <taxon>Dioszegia</taxon>
    </lineage>
</organism>
<dbReference type="InterPro" id="IPR047873">
    <property type="entry name" value="Ribosomal_uL16"/>
</dbReference>
<dbReference type="InterPro" id="IPR016180">
    <property type="entry name" value="Ribosomal_uL16_dom"/>
</dbReference>
<dbReference type="GO" id="GO:0032543">
    <property type="term" value="P:mitochondrial translation"/>
    <property type="evidence" value="ECO:0007669"/>
    <property type="project" value="TreeGrafter"/>
</dbReference>
<evidence type="ECO:0000256" key="1">
    <source>
        <dbReference type="ARBA" id="ARBA00008931"/>
    </source>
</evidence>
<proteinExistence type="inferred from homology"/>
<keyword evidence="6" id="KW-1185">Reference proteome</keyword>
<dbReference type="GO" id="GO:0005762">
    <property type="term" value="C:mitochondrial large ribosomal subunit"/>
    <property type="evidence" value="ECO:0007669"/>
    <property type="project" value="TreeGrafter"/>
</dbReference>
<dbReference type="Gene3D" id="3.90.1170.10">
    <property type="entry name" value="Ribosomal protein L10e/L16"/>
    <property type="match status" value="1"/>
</dbReference>
<dbReference type="PRINTS" id="PR00060">
    <property type="entry name" value="RIBOSOMALL16"/>
</dbReference>
<dbReference type="InterPro" id="IPR000114">
    <property type="entry name" value="Ribosomal_uL16_bact-type"/>
</dbReference>
<dbReference type="PANTHER" id="PTHR12220:SF13">
    <property type="entry name" value="LARGE RIBOSOMAL SUBUNIT PROTEIN UL16M"/>
    <property type="match status" value="1"/>
</dbReference>
<evidence type="ECO:0000256" key="4">
    <source>
        <dbReference type="RuleBase" id="RU004413"/>
    </source>
</evidence>